<keyword evidence="2" id="KW-0677">Repeat</keyword>
<evidence type="ECO:0000313" key="4">
    <source>
        <dbReference type="EMBL" id="CDL95533.1"/>
    </source>
</evidence>
<reference evidence="4" key="1">
    <citation type="submission" date="2013-03" db="EMBL/GenBank/DDBJ databases">
        <authorList>
            <person name="Aslett M."/>
        </authorList>
    </citation>
    <scope>NUCLEOTIDE SEQUENCE [LARGE SCALE GENOMIC DNA]</scope>
    <source>
        <strain evidence="4">ISE/inbred ISE</strain>
    </source>
</reference>
<sequence length="159" mass="17398">MRINAHRVVLAAYSDYFKAMFTSAMFESRQQEIEMFDVEGPALDALINFCYCGEIQIDGINVRSITACGLPASVERSSVGESGDGSVKCVDPEGANPVWQDVAPLNQERYNPATDQWMSDVAPCRTGRFALGVAALDDHLYAVGGCKRVNGRALDIVEW</sequence>
<name>W6NE19_HAECO</name>
<proteinExistence type="predicted"/>
<evidence type="ECO:0000259" key="3">
    <source>
        <dbReference type="PROSITE" id="PS50097"/>
    </source>
</evidence>
<keyword evidence="1" id="KW-0880">Kelch repeat</keyword>
<gene>
    <name evidence="4" type="ORF">HCOI_01510000</name>
</gene>
<dbReference type="Gene3D" id="2.120.10.80">
    <property type="entry name" value="Kelch-type beta propeller"/>
    <property type="match status" value="1"/>
</dbReference>
<evidence type="ECO:0000256" key="1">
    <source>
        <dbReference type="ARBA" id="ARBA00022441"/>
    </source>
</evidence>
<organism evidence="4">
    <name type="scientific">Haemonchus contortus</name>
    <name type="common">Barber pole worm</name>
    <dbReference type="NCBI Taxonomy" id="6289"/>
    <lineage>
        <taxon>Eukaryota</taxon>
        <taxon>Metazoa</taxon>
        <taxon>Ecdysozoa</taxon>
        <taxon>Nematoda</taxon>
        <taxon>Chromadorea</taxon>
        <taxon>Rhabditida</taxon>
        <taxon>Rhabditina</taxon>
        <taxon>Rhabditomorpha</taxon>
        <taxon>Strongyloidea</taxon>
        <taxon>Trichostrongylidae</taxon>
        <taxon>Haemonchus</taxon>
    </lineage>
</organism>
<dbReference type="SUPFAM" id="SSF54695">
    <property type="entry name" value="POZ domain"/>
    <property type="match status" value="1"/>
</dbReference>
<dbReference type="InterPro" id="IPR011333">
    <property type="entry name" value="SKP1/BTB/POZ_sf"/>
</dbReference>
<feature type="domain" description="BTB" evidence="3">
    <location>
        <begin position="1"/>
        <end position="59"/>
    </location>
</feature>
<dbReference type="SUPFAM" id="SSF117281">
    <property type="entry name" value="Kelch motif"/>
    <property type="match status" value="1"/>
</dbReference>
<evidence type="ECO:0000256" key="2">
    <source>
        <dbReference type="ARBA" id="ARBA00022737"/>
    </source>
</evidence>
<dbReference type="Gene3D" id="3.30.710.10">
    <property type="entry name" value="Potassium Channel Kv1.1, Chain A"/>
    <property type="match status" value="1"/>
</dbReference>
<dbReference type="SMART" id="SM00225">
    <property type="entry name" value="BTB"/>
    <property type="match status" value="1"/>
</dbReference>
<dbReference type="AlphaFoldDB" id="W6NE19"/>
<accession>W6NE19</accession>
<comment type="caution">
    <text evidence="4">The sequence shown here is derived from an EMBL/GenBank/DDBJ whole genome shotgun (WGS) entry which is preliminary data.</text>
</comment>
<reference evidence="4" key="2">
    <citation type="submission" date="2013-05" db="EMBL/GenBank/DDBJ databases">
        <title>The genome and transcriptome of Haemonchus contortus: a key model parasite for drug and vaccine discovery.</title>
        <authorList>
            <person name="Laing R."/>
            <person name="Kikuchi T."/>
            <person name="Martinelli A."/>
            <person name="Tsai I.J."/>
            <person name="Beech R.N."/>
            <person name="Redman E."/>
            <person name="Holroyd N."/>
            <person name="Bartley D.J."/>
            <person name="Beasley H."/>
            <person name="Britton C."/>
            <person name="Curran D."/>
            <person name="Devaney E."/>
            <person name="Gilabert A."/>
            <person name="Jackson F."/>
            <person name="Hunt M."/>
            <person name="Johnston S."/>
            <person name="Kryukov I."/>
            <person name="Li K."/>
            <person name="Morrison A.A."/>
            <person name="Reid A.J."/>
            <person name="Sargison N."/>
            <person name="Saunders G."/>
            <person name="Wasmuth J.D."/>
            <person name="Wolstenholme A."/>
            <person name="Berriman M."/>
            <person name="Gilleard J.S."/>
            <person name="Cotton J.A."/>
        </authorList>
    </citation>
    <scope>NUCLEOTIDE SEQUENCE [LARGE SCALE GENOMIC DNA]</scope>
    <source>
        <strain evidence="4">ISE/inbred ISE</strain>
    </source>
</reference>
<dbReference type="PROSITE" id="PS50097">
    <property type="entry name" value="BTB"/>
    <property type="match status" value="1"/>
</dbReference>
<dbReference type="InterPro" id="IPR000210">
    <property type="entry name" value="BTB/POZ_dom"/>
</dbReference>
<protein>
    <submittedName>
        <fullName evidence="4">BTB:POZ domain containing protein</fullName>
    </submittedName>
</protein>
<dbReference type="EMBL" id="CAVP010059106">
    <property type="protein sequence ID" value="CDL95533.1"/>
    <property type="molecule type" value="Genomic_DNA"/>
</dbReference>
<dbReference type="PANTHER" id="PTHR45632">
    <property type="entry name" value="LD33804P"/>
    <property type="match status" value="1"/>
</dbReference>
<dbReference type="Pfam" id="PF00651">
    <property type="entry name" value="BTB"/>
    <property type="match status" value="1"/>
</dbReference>
<dbReference type="PANTHER" id="PTHR45632:SF3">
    <property type="entry name" value="KELCH-LIKE PROTEIN 32"/>
    <property type="match status" value="1"/>
</dbReference>
<dbReference type="InterPro" id="IPR015915">
    <property type="entry name" value="Kelch-typ_b-propeller"/>
</dbReference>